<keyword evidence="2" id="KW-1185">Reference proteome</keyword>
<organism evidence="1 2">
    <name type="scientific">Irpex rosettiformis</name>
    <dbReference type="NCBI Taxonomy" id="378272"/>
    <lineage>
        <taxon>Eukaryota</taxon>
        <taxon>Fungi</taxon>
        <taxon>Dikarya</taxon>
        <taxon>Basidiomycota</taxon>
        <taxon>Agaricomycotina</taxon>
        <taxon>Agaricomycetes</taxon>
        <taxon>Polyporales</taxon>
        <taxon>Irpicaceae</taxon>
        <taxon>Irpex</taxon>
    </lineage>
</organism>
<dbReference type="Proteomes" id="UP001055072">
    <property type="component" value="Unassembled WGS sequence"/>
</dbReference>
<comment type="caution">
    <text evidence="1">The sequence shown here is derived from an EMBL/GenBank/DDBJ whole genome shotgun (WGS) entry which is preliminary data.</text>
</comment>
<evidence type="ECO:0000313" key="1">
    <source>
        <dbReference type="EMBL" id="KAI0091443.1"/>
    </source>
</evidence>
<name>A0ACB8UAV4_9APHY</name>
<proteinExistence type="predicted"/>
<accession>A0ACB8UAV4</accession>
<gene>
    <name evidence="1" type="ORF">BDY19DRAFT_626841</name>
</gene>
<sequence>MRSNWDRLAPNSVSSTVVTEQALQNLIDIVDNPTEIFNSSLEHPGPPAAIPPPLTAIHALKIVSLAIHLVRAPNASQLTDMWHILCNSLTRLLYQTMGIVPVPGGEEHTDVASIMVRIIKSYTSARLSHEDATSAISELAEGCLQHMQTRDLRAVFPRRNARREKIRQMAVRFQASRMNGLCSLTTWLRYWGRYIFFPSPWIRMTVP</sequence>
<protein>
    <submittedName>
        <fullName evidence="1">Uncharacterized protein</fullName>
    </submittedName>
</protein>
<reference evidence="1" key="1">
    <citation type="journal article" date="2021" name="Environ. Microbiol.">
        <title>Gene family expansions and transcriptome signatures uncover fungal adaptations to wood decay.</title>
        <authorList>
            <person name="Hage H."/>
            <person name="Miyauchi S."/>
            <person name="Viragh M."/>
            <person name="Drula E."/>
            <person name="Min B."/>
            <person name="Chaduli D."/>
            <person name="Navarro D."/>
            <person name="Favel A."/>
            <person name="Norest M."/>
            <person name="Lesage-Meessen L."/>
            <person name="Balint B."/>
            <person name="Merenyi Z."/>
            <person name="de Eugenio L."/>
            <person name="Morin E."/>
            <person name="Martinez A.T."/>
            <person name="Baldrian P."/>
            <person name="Stursova M."/>
            <person name="Martinez M.J."/>
            <person name="Novotny C."/>
            <person name="Magnuson J.K."/>
            <person name="Spatafora J.W."/>
            <person name="Maurice S."/>
            <person name="Pangilinan J."/>
            <person name="Andreopoulos W."/>
            <person name="LaButti K."/>
            <person name="Hundley H."/>
            <person name="Na H."/>
            <person name="Kuo A."/>
            <person name="Barry K."/>
            <person name="Lipzen A."/>
            <person name="Henrissat B."/>
            <person name="Riley R."/>
            <person name="Ahrendt S."/>
            <person name="Nagy L.G."/>
            <person name="Grigoriev I.V."/>
            <person name="Martin F."/>
            <person name="Rosso M.N."/>
        </authorList>
    </citation>
    <scope>NUCLEOTIDE SEQUENCE</scope>
    <source>
        <strain evidence="1">CBS 384.51</strain>
    </source>
</reference>
<dbReference type="EMBL" id="MU274905">
    <property type="protein sequence ID" value="KAI0091443.1"/>
    <property type="molecule type" value="Genomic_DNA"/>
</dbReference>
<evidence type="ECO:0000313" key="2">
    <source>
        <dbReference type="Proteomes" id="UP001055072"/>
    </source>
</evidence>